<dbReference type="InterPro" id="IPR007111">
    <property type="entry name" value="NACHT_NTPase"/>
</dbReference>
<proteinExistence type="predicted"/>
<dbReference type="Proteomes" id="UP001238163">
    <property type="component" value="Unassembled WGS sequence"/>
</dbReference>
<name>A0AAE4AQ05_9BACT</name>
<dbReference type="RefSeq" id="WP_307262163.1">
    <property type="nucleotide sequence ID" value="NZ_JAUSVL010000001.1"/>
</dbReference>
<reference evidence="4" key="1">
    <citation type="submission" date="2023-07" db="EMBL/GenBank/DDBJ databases">
        <title>Genomic Encyclopedia of Type Strains, Phase IV (KMG-IV): sequencing the most valuable type-strain genomes for metagenomic binning, comparative biology and taxonomic classification.</title>
        <authorList>
            <person name="Goeker M."/>
        </authorList>
    </citation>
    <scope>NUCLEOTIDE SEQUENCE</scope>
    <source>
        <strain evidence="4">DSM 24202</strain>
    </source>
</reference>
<dbReference type="PANTHER" id="PTHR19860">
    <property type="entry name" value="DDB1- AND CUL4-ASSOCIATED FACTOR 12-RELATED"/>
    <property type="match status" value="1"/>
</dbReference>
<evidence type="ECO:0000259" key="3">
    <source>
        <dbReference type="PROSITE" id="PS50837"/>
    </source>
</evidence>
<dbReference type="GO" id="GO:0080008">
    <property type="term" value="C:Cul4-RING E3 ubiquitin ligase complex"/>
    <property type="evidence" value="ECO:0007669"/>
    <property type="project" value="TreeGrafter"/>
</dbReference>
<keyword evidence="5" id="KW-1185">Reference proteome</keyword>
<organism evidence="4 5">
    <name type="scientific">Oligosphaera ethanolica</name>
    <dbReference type="NCBI Taxonomy" id="760260"/>
    <lineage>
        <taxon>Bacteria</taxon>
        <taxon>Pseudomonadati</taxon>
        <taxon>Lentisphaerota</taxon>
        <taxon>Oligosphaeria</taxon>
        <taxon>Oligosphaerales</taxon>
        <taxon>Oligosphaeraceae</taxon>
        <taxon>Oligosphaera</taxon>
    </lineage>
</organism>
<evidence type="ECO:0000313" key="4">
    <source>
        <dbReference type="EMBL" id="MDQ0290563.1"/>
    </source>
</evidence>
<dbReference type="InterPro" id="IPR025139">
    <property type="entry name" value="DUF4062"/>
</dbReference>
<protein>
    <submittedName>
        <fullName evidence="4">Nephrocystin-3</fullName>
    </submittedName>
</protein>
<accession>A0AAE4AQ05</accession>
<dbReference type="InterPro" id="IPR041664">
    <property type="entry name" value="AAA_16"/>
</dbReference>
<dbReference type="PANTHER" id="PTHR19860:SF40">
    <property type="entry name" value="WD40 REPEAT-CONTAINING PROTEIN"/>
    <property type="match status" value="1"/>
</dbReference>
<dbReference type="SUPFAM" id="SSF52540">
    <property type="entry name" value="P-loop containing nucleoside triphosphate hydrolases"/>
    <property type="match status" value="1"/>
</dbReference>
<feature type="domain" description="NACHT" evidence="3">
    <location>
        <begin position="294"/>
        <end position="441"/>
    </location>
</feature>
<gene>
    <name evidence="4" type="ORF">J3R75_002670</name>
</gene>
<sequence length="632" mass="71349">MSNAETSGSKREQNSMNPQELKSEPLPKRQIRVFISSTFRDMQEERELLVKKVFPELRRICDERFVSFTEVDLRWGITREEAAEGKVLPICLEEINTCRPYFIGILGERYGWIPDTVSPEVIEKEPWTKEHVGNRTSVTELEILHGVINNPKMDGHAFFYLRDPAYVATRPAYEQAEMIERDIPQDIASFGPEEAARRTEERKAKLAALKETIRKSGRPLVDPYKTPEELAAAVEKQFRELIDKLYPIEDVPDPLDQQAAGHRSHALRKTLAYVDRPSHSQALTAFVAAPSAGKGLVVTGDSGSGKTALLAAFASSSFIGSAELAERPHSSTFLFEHYFGATPDSASVDGFLHRLLGELKRLAKISDEIPSTPEKMREALPLWLAQTSGGKPIVLVLDGLNQIQGDEADRRLNWLPRFFPAHIRVVVSCLPGPALEVLRERGWTEHLLPLADTDERGQLAGTGERGRMMDAFLKNYRKALGITLRKQVLDSAGTANPLFLRTVLEELRQFGDFDKLPDKVAEYLTATTPQDLFRLVIHRWQNDFHAGRDLVNRSLLHLWAARQGLSENEWLDLLADEHGPMDRQTWRPLLLAIEPHLVQRGSLWAFGHDFLRQAVEAELLSRGHPKSPRVRA</sequence>
<dbReference type="InterPro" id="IPR027417">
    <property type="entry name" value="P-loop_NTPase"/>
</dbReference>
<evidence type="ECO:0000313" key="5">
    <source>
        <dbReference type="Proteomes" id="UP001238163"/>
    </source>
</evidence>
<dbReference type="EMBL" id="JAUSVL010000001">
    <property type="protein sequence ID" value="MDQ0290563.1"/>
    <property type="molecule type" value="Genomic_DNA"/>
</dbReference>
<dbReference type="Pfam" id="PF13271">
    <property type="entry name" value="DUF4062"/>
    <property type="match status" value="1"/>
</dbReference>
<feature type="region of interest" description="Disordered" evidence="2">
    <location>
        <begin position="1"/>
        <end position="23"/>
    </location>
</feature>
<evidence type="ECO:0000256" key="1">
    <source>
        <dbReference type="ARBA" id="ARBA00022737"/>
    </source>
</evidence>
<dbReference type="Gene3D" id="3.40.50.300">
    <property type="entry name" value="P-loop containing nucleotide triphosphate hydrolases"/>
    <property type="match status" value="1"/>
</dbReference>
<dbReference type="PROSITE" id="PS50837">
    <property type="entry name" value="NACHT"/>
    <property type="match status" value="1"/>
</dbReference>
<dbReference type="AlphaFoldDB" id="A0AAE4AQ05"/>
<dbReference type="Pfam" id="PF13191">
    <property type="entry name" value="AAA_16"/>
    <property type="match status" value="1"/>
</dbReference>
<dbReference type="InterPro" id="IPR051191">
    <property type="entry name" value="DCAF12"/>
</dbReference>
<evidence type="ECO:0000256" key="2">
    <source>
        <dbReference type="SAM" id="MobiDB-lite"/>
    </source>
</evidence>
<comment type="caution">
    <text evidence="4">The sequence shown here is derived from an EMBL/GenBank/DDBJ whole genome shotgun (WGS) entry which is preliminary data.</text>
</comment>
<keyword evidence="1" id="KW-0677">Repeat</keyword>